<dbReference type="PANTHER" id="PTHR31280:SF21">
    <property type="entry name" value="MHD2 DOMAIN-CONTAINING PROTEIN"/>
    <property type="match status" value="1"/>
</dbReference>
<dbReference type="EMBL" id="BQKI01000079">
    <property type="protein sequence ID" value="GJN25900.1"/>
    <property type="molecule type" value="Genomic_DNA"/>
</dbReference>
<sequence>MDSMIVEVDEDPCETLMYVAAQTKELVRVEKELYSRVMRQWHPCPTAVAAATLHGCFGALLKHYMAAEEDDPAAADAVREQMAPYDVDSTIFGLVKGWMDERLTIGAECVRRARDSESWNPGSKSELYAQSAVDLMKLAKVTVDELLEIQVAGQPPACREELLQHLVDGIDQLVHQYALLVASCGRW</sequence>
<keyword evidence="3" id="KW-1185">Reference proteome</keyword>
<organism evidence="2 3">
    <name type="scientific">Eleusine coracana subsp. coracana</name>
    <dbReference type="NCBI Taxonomy" id="191504"/>
    <lineage>
        <taxon>Eukaryota</taxon>
        <taxon>Viridiplantae</taxon>
        <taxon>Streptophyta</taxon>
        <taxon>Embryophyta</taxon>
        <taxon>Tracheophyta</taxon>
        <taxon>Spermatophyta</taxon>
        <taxon>Magnoliopsida</taxon>
        <taxon>Liliopsida</taxon>
        <taxon>Poales</taxon>
        <taxon>Poaceae</taxon>
        <taxon>PACMAD clade</taxon>
        <taxon>Chloridoideae</taxon>
        <taxon>Cynodonteae</taxon>
        <taxon>Eleusininae</taxon>
        <taxon>Eleusine</taxon>
    </lineage>
</organism>
<evidence type="ECO:0000313" key="2">
    <source>
        <dbReference type="EMBL" id="GJN25900.1"/>
    </source>
</evidence>
<dbReference type="InterPro" id="IPR057984">
    <property type="entry name" value="PATROL1_C"/>
</dbReference>
<evidence type="ECO:0000259" key="1">
    <source>
        <dbReference type="PROSITE" id="PS51258"/>
    </source>
</evidence>
<dbReference type="AlphaFoldDB" id="A0AAV5EUK6"/>
<name>A0AAV5EUK6_ELECO</name>
<reference evidence="2" key="1">
    <citation type="journal article" date="2018" name="DNA Res.">
        <title>Multiple hybrid de novo genome assembly of finger millet, an orphan allotetraploid crop.</title>
        <authorList>
            <person name="Hatakeyama M."/>
            <person name="Aluri S."/>
            <person name="Balachadran M.T."/>
            <person name="Sivarajan S.R."/>
            <person name="Patrignani A."/>
            <person name="Gruter S."/>
            <person name="Poveda L."/>
            <person name="Shimizu-Inatsugi R."/>
            <person name="Baeten J."/>
            <person name="Francoijs K.J."/>
            <person name="Nataraja K.N."/>
            <person name="Reddy Y.A.N."/>
            <person name="Phadnis S."/>
            <person name="Ravikumar R.L."/>
            <person name="Schlapbach R."/>
            <person name="Sreeman S.M."/>
            <person name="Shimizu K.K."/>
        </authorList>
    </citation>
    <scope>NUCLEOTIDE SEQUENCE</scope>
</reference>
<dbReference type="Proteomes" id="UP001054889">
    <property type="component" value="Unassembled WGS sequence"/>
</dbReference>
<reference evidence="2" key="2">
    <citation type="submission" date="2021-12" db="EMBL/GenBank/DDBJ databases">
        <title>Resequencing data analysis of finger millet.</title>
        <authorList>
            <person name="Hatakeyama M."/>
            <person name="Aluri S."/>
            <person name="Balachadran M.T."/>
            <person name="Sivarajan S.R."/>
            <person name="Poveda L."/>
            <person name="Shimizu-Inatsugi R."/>
            <person name="Schlapbach R."/>
            <person name="Sreeman S.M."/>
            <person name="Shimizu K.K."/>
        </authorList>
    </citation>
    <scope>NUCLEOTIDE SEQUENCE</scope>
</reference>
<feature type="domain" description="MHD1" evidence="1">
    <location>
        <begin position="61"/>
        <end position="181"/>
    </location>
</feature>
<dbReference type="PROSITE" id="PS51258">
    <property type="entry name" value="MHD1"/>
    <property type="match status" value="1"/>
</dbReference>
<dbReference type="InterPro" id="IPR008528">
    <property type="entry name" value="unc-13_homologue"/>
</dbReference>
<proteinExistence type="predicted"/>
<evidence type="ECO:0000313" key="3">
    <source>
        <dbReference type="Proteomes" id="UP001054889"/>
    </source>
</evidence>
<comment type="caution">
    <text evidence="2">The sequence shown here is derived from an EMBL/GenBank/DDBJ whole genome shotgun (WGS) entry which is preliminary data.</text>
</comment>
<gene>
    <name evidence="2" type="primary">gb13786</name>
    <name evidence="2" type="ORF">PR202_gb13786</name>
</gene>
<protein>
    <recommendedName>
        <fullName evidence="1">MHD1 domain-containing protein</fullName>
    </recommendedName>
</protein>
<accession>A0AAV5EUK6</accession>
<dbReference type="Pfam" id="PF25761">
    <property type="entry name" value="TPR_PATROL1"/>
    <property type="match status" value="1"/>
</dbReference>
<dbReference type="InterPro" id="IPR014770">
    <property type="entry name" value="Munc13_1"/>
</dbReference>
<dbReference type="PANTHER" id="PTHR31280">
    <property type="entry name" value="PROTEIN UNC-13 HOMOLOG"/>
    <property type="match status" value="1"/>
</dbReference>